<comment type="caution">
    <text evidence="7">The sequence shown here is derived from an EMBL/GenBank/DDBJ whole genome shotgun (WGS) entry which is preliminary data.</text>
</comment>
<dbReference type="Pfam" id="PF00076">
    <property type="entry name" value="RRM_1"/>
    <property type="match status" value="2"/>
</dbReference>
<evidence type="ECO:0000256" key="1">
    <source>
        <dbReference type="ARBA" id="ARBA00004123"/>
    </source>
</evidence>
<dbReference type="OrthoDB" id="439808at2759"/>
<dbReference type="Gene3D" id="3.30.70.330">
    <property type="match status" value="2"/>
</dbReference>
<dbReference type="InterPro" id="IPR012921">
    <property type="entry name" value="SPOC_C"/>
</dbReference>
<evidence type="ECO:0000256" key="4">
    <source>
        <dbReference type="PROSITE-ProRule" id="PRU00176"/>
    </source>
</evidence>
<evidence type="ECO:0000256" key="2">
    <source>
        <dbReference type="ARBA" id="ARBA00022884"/>
    </source>
</evidence>
<feature type="compositionally biased region" description="Polar residues" evidence="5">
    <location>
        <begin position="306"/>
        <end position="315"/>
    </location>
</feature>
<dbReference type="EMBL" id="JAPFFK010000020">
    <property type="protein sequence ID" value="KAJ6680647.1"/>
    <property type="molecule type" value="Genomic_DNA"/>
</dbReference>
<dbReference type="InterPro" id="IPR035979">
    <property type="entry name" value="RBD_domain_sf"/>
</dbReference>
<gene>
    <name evidence="7" type="ORF">OIU79_020193</name>
</gene>
<evidence type="ECO:0000313" key="8">
    <source>
        <dbReference type="Proteomes" id="UP001151532"/>
    </source>
</evidence>
<feature type="region of interest" description="Disordered" evidence="5">
    <location>
        <begin position="275"/>
        <end position="323"/>
    </location>
</feature>
<feature type="compositionally biased region" description="Polar residues" evidence="5">
    <location>
        <begin position="796"/>
        <end position="814"/>
    </location>
</feature>
<dbReference type="InterPro" id="IPR000504">
    <property type="entry name" value="RRM_dom"/>
</dbReference>
<feature type="compositionally biased region" description="Low complexity" evidence="5">
    <location>
        <begin position="892"/>
        <end position="902"/>
    </location>
</feature>
<proteinExistence type="predicted"/>
<reference evidence="7" key="1">
    <citation type="submission" date="2022-11" db="EMBL/GenBank/DDBJ databases">
        <authorList>
            <person name="Hyden B.L."/>
            <person name="Feng K."/>
            <person name="Yates T."/>
            <person name="Jawdy S."/>
            <person name="Smart L.B."/>
            <person name="Muchero W."/>
        </authorList>
    </citation>
    <scope>NUCLEOTIDE SEQUENCE</scope>
    <source>
        <tissue evidence="7">Shoot tip</tissue>
    </source>
</reference>
<dbReference type="CDD" id="cd00590">
    <property type="entry name" value="RRM_SF"/>
    <property type="match status" value="1"/>
</dbReference>
<comment type="subcellular location">
    <subcellularLocation>
        <location evidence="1">Nucleus</location>
    </subcellularLocation>
</comment>
<dbReference type="CDD" id="cd21546">
    <property type="entry name" value="SPOC_FPA-like"/>
    <property type="match status" value="1"/>
</dbReference>
<keyword evidence="2 4" id="KW-0694">RNA-binding</keyword>
<dbReference type="GO" id="GO:0005634">
    <property type="term" value="C:nucleus"/>
    <property type="evidence" value="ECO:0007669"/>
    <property type="project" value="UniProtKB-SubCell"/>
</dbReference>
<name>A0A9Q0P319_SALPP</name>
<feature type="compositionally biased region" description="Low complexity" evidence="5">
    <location>
        <begin position="50"/>
        <end position="60"/>
    </location>
</feature>
<dbReference type="GO" id="GO:0003723">
    <property type="term" value="F:RNA binding"/>
    <property type="evidence" value="ECO:0007669"/>
    <property type="project" value="UniProtKB-UniRule"/>
</dbReference>
<feature type="domain" description="RRM" evidence="6">
    <location>
        <begin position="199"/>
        <end position="273"/>
    </location>
</feature>
<dbReference type="PROSITE" id="PS50102">
    <property type="entry name" value="RRM"/>
    <property type="match status" value="2"/>
</dbReference>
<reference evidence="7" key="2">
    <citation type="journal article" date="2023" name="Int. J. Mol. Sci.">
        <title>De Novo Assembly and Annotation of 11 Diverse Shrub Willow (Salix) Genomes Reveals Novel Gene Organization in Sex-Linked Regions.</title>
        <authorList>
            <person name="Hyden B."/>
            <person name="Feng K."/>
            <person name="Yates T.B."/>
            <person name="Jawdy S."/>
            <person name="Cereghino C."/>
            <person name="Smart L.B."/>
            <person name="Muchero W."/>
        </authorList>
    </citation>
    <scope>NUCLEOTIDE SEQUENCE</scope>
    <source>
        <tissue evidence="7">Shoot tip</tissue>
    </source>
</reference>
<accession>A0A9Q0P319</accession>
<dbReference type="AlphaFoldDB" id="A0A9Q0P319"/>
<dbReference type="Pfam" id="PF07744">
    <property type="entry name" value="SPOC"/>
    <property type="match status" value="1"/>
</dbReference>
<feature type="region of interest" description="Disordered" evidence="5">
    <location>
        <begin position="892"/>
        <end position="942"/>
    </location>
</feature>
<feature type="region of interest" description="Disordered" evidence="5">
    <location>
        <begin position="783"/>
        <end position="823"/>
    </location>
</feature>
<dbReference type="SUPFAM" id="SSF54928">
    <property type="entry name" value="RNA-binding domain, RBD"/>
    <property type="match status" value="2"/>
</dbReference>
<feature type="domain" description="RRM" evidence="6">
    <location>
        <begin position="69"/>
        <end position="141"/>
    </location>
</feature>
<keyword evidence="3" id="KW-0539">Nucleus</keyword>
<dbReference type="SMART" id="SM00360">
    <property type="entry name" value="RRM"/>
    <property type="match status" value="2"/>
</dbReference>
<protein>
    <submittedName>
        <fullName evidence="7">RNA RECOGNITION MOTIF-CONTAINING</fullName>
    </submittedName>
</protein>
<dbReference type="InterPro" id="IPR012677">
    <property type="entry name" value="Nucleotide-bd_a/b_plait_sf"/>
</dbReference>
<dbReference type="FunFam" id="3.30.70.330:FF:000744">
    <property type="entry name" value="RNA recognition motif (RRM)-containing protein"/>
    <property type="match status" value="1"/>
</dbReference>
<feature type="compositionally biased region" description="Polar residues" evidence="5">
    <location>
        <begin position="736"/>
        <end position="754"/>
    </location>
</feature>
<feature type="region of interest" description="Disordered" evidence="5">
    <location>
        <begin position="50"/>
        <end position="69"/>
    </location>
</feature>
<evidence type="ECO:0000256" key="5">
    <source>
        <dbReference type="SAM" id="MobiDB-lite"/>
    </source>
</evidence>
<sequence length="962" mass="106494">MSTKEMARVDVEIVSIFRFTGLLSAAASMTSRGGVPGGVGRDRFRRDFTSSRFESSNSNSKRGNNPPSRHLWVGNLSHSIVETDLTDELLQFGDLDSVAFQPGRSYAFVNYNKEEDAIAAIKSLQGFPLAGNPLRIEFAKAEKSSTPSHDEDYLQRRDEQRLTLRESPFLQRDARVRNASPDSFYLDKSKMSDSNAEPSEVLWIGFPALLKVDEIILRKAFSPFGEIEKITVFPGRSYAFVRFKNLTSACRAKETLQGKLFGNPRVHICFAKNEAGSSNSGRTPLSPHYKPNSRQGGPENFRQDRNFGSTATDPSIRSPHFYSDLDPTDSDVYGLNRKGTVHHAGNSTFDNWRFGEDLGPPPDVYERRGSPTRGRDAHFHEFAKKNPQKGPFYEEPWDLPEESYLYHEAKKLKTDSFPPDKELPEYPYSDLEQERRALPRAFSDFHQPEAFDKNLEAGPFGYTPIQDRPISLSLPHGERSDPWKVSYDSFQAGSGSLPTNRAERKRFTPEPEPSSLKLWKWEGTIAKGGTPVCHARCFPVGKALDFMLPDFLDCTARTGLDMLAKHYYQAASAWVVFFVPASDADMGHYNELMHYLEEKQRAAVAKLDDKTTLFLVPPSDFSEKVLRVPGKLSISGVILRLENSGSNLGSLHHPNEKRDMNMLPFHRDLSYPKPPAHSGQFPAMTSFSDSSRSGGDLTFLGNVASTAPPVAFSGPAHSAGSISDSYNEGRHHYPPHQQNSTLRPNWSPHHSQSIASGNRNVLSQASNSAIDPVIPEHHSVMPRTAQENGPTHFASGMSTNPVSGNSRSTFQETKPSVPVSLPATGLQPQQLAQLASSLLGQQRLSGNNSNGSASEDFRPTANQSDNHFGIAQALGLHNNQVGSEILTSQFSQLQQMQQQQQQEVSNVPPPVRKELQPGAQGNPRNQSAGTQEEADGDPQKRLQATLQLAAALLQQIQQGKGP</sequence>
<evidence type="ECO:0000256" key="3">
    <source>
        <dbReference type="ARBA" id="ARBA00023242"/>
    </source>
</evidence>
<evidence type="ECO:0000313" key="7">
    <source>
        <dbReference type="EMBL" id="KAJ6680647.1"/>
    </source>
</evidence>
<dbReference type="FunFam" id="3.30.70.330:FF:000522">
    <property type="entry name" value="RNA recognition motif (RRM)-containing protein"/>
    <property type="match status" value="1"/>
</dbReference>
<keyword evidence="8" id="KW-1185">Reference proteome</keyword>
<dbReference type="Proteomes" id="UP001151532">
    <property type="component" value="Chromosome 14"/>
</dbReference>
<dbReference type="PANTHER" id="PTHR23189">
    <property type="entry name" value="RNA RECOGNITION MOTIF-CONTAINING"/>
    <property type="match status" value="1"/>
</dbReference>
<feature type="region of interest" description="Disordered" evidence="5">
    <location>
        <begin position="715"/>
        <end position="754"/>
    </location>
</feature>
<evidence type="ECO:0000259" key="6">
    <source>
        <dbReference type="PROSITE" id="PS50102"/>
    </source>
</evidence>
<organism evidence="7 8">
    <name type="scientific">Salix purpurea</name>
    <name type="common">Purple osier willow</name>
    <dbReference type="NCBI Taxonomy" id="77065"/>
    <lineage>
        <taxon>Eukaryota</taxon>
        <taxon>Viridiplantae</taxon>
        <taxon>Streptophyta</taxon>
        <taxon>Embryophyta</taxon>
        <taxon>Tracheophyta</taxon>
        <taxon>Spermatophyta</taxon>
        <taxon>Magnoliopsida</taxon>
        <taxon>eudicotyledons</taxon>
        <taxon>Gunneridae</taxon>
        <taxon>Pentapetalae</taxon>
        <taxon>rosids</taxon>
        <taxon>fabids</taxon>
        <taxon>Malpighiales</taxon>
        <taxon>Salicaceae</taxon>
        <taxon>Saliceae</taxon>
        <taxon>Salix</taxon>
    </lineage>
</organism>
<feature type="region of interest" description="Disordered" evidence="5">
    <location>
        <begin position="842"/>
        <end position="864"/>
    </location>
</feature>